<evidence type="ECO:0000256" key="5">
    <source>
        <dbReference type="ARBA" id="ARBA00023242"/>
    </source>
</evidence>
<dbReference type="InterPro" id="IPR036236">
    <property type="entry name" value="Znf_C2H2_sf"/>
</dbReference>
<dbReference type="FunFam" id="3.30.160.60:FF:001366">
    <property type="entry name" value="Zinc finger protein 2"/>
    <property type="match status" value="1"/>
</dbReference>
<dbReference type="GO" id="GO:0005634">
    <property type="term" value="C:nucleus"/>
    <property type="evidence" value="ECO:0007669"/>
    <property type="project" value="UniProtKB-SubCell"/>
</dbReference>
<feature type="compositionally biased region" description="Basic and acidic residues" evidence="7">
    <location>
        <begin position="236"/>
        <end position="248"/>
    </location>
</feature>
<evidence type="ECO:0000256" key="1">
    <source>
        <dbReference type="ARBA" id="ARBA00004123"/>
    </source>
</evidence>
<evidence type="ECO:0000256" key="3">
    <source>
        <dbReference type="ARBA" id="ARBA00022771"/>
    </source>
</evidence>
<evidence type="ECO:0000256" key="6">
    <source>
        <dbReference type="PROSITE-ProRule" id="PRU00042"/>
    </source>
</evidence>
<dbReference type="GO" id="GO:0008270">
    <property type="term" value="F:zinc ion binding"/>
    <property type="evidence" value="ECO:0007669"/>
    <property type="project" value="UniProtKB-KW"/>
</dbReference>
<keyword evidence="5" id="KW-0539">Nucleus</keyword>
<sequence>MKLRTKESKKAFLTMEQEEKEPCISGSSSTIEASTSQYRLLQQHKEFNTELNLIDCLNARSSRSSSETSQAPQSEPRVFSCNYCQRKFYCSQALGGHQNAHKRERIIAKRNQRIGASLAATAAAFGHPFLHQHNYSNIPSPSPYGGANRSLGIQVHSMIHKPSYMTMSSGCGNIYGHHGWSRLPIDQQPAVGRLVVDSHRASPTTGQSSRGGVGRFNIINEGLPSGWRSGDAPIESSHEEELDLSLKL</sequence>
<feature type="domain" description="C2H2-type" evidence="8">
    <location>
        <begin position="79"/>
        <end position="106"/>
    </location>
</feature>
<evidence type="ECO:0000259" key="8">
    <source>
        <dbReference type="PROSITE" id="PS50157"/>
    </source>
</evidence>
<accession>A0A9Q1KXK6</accession>
<comment type="caution">
    <text evidence="9">The sequence shown here is derived from an EMBL/GenBank/DDBJ whole genome shotgun (WGS) entry which is preliminary data.</text>
</comment>
<dbReference type="Gene3D" id="3.30.160.60">
    <property type="entry name" value="Classic Zinc Finger"/>
    <property type="match status" value="1"/>
</dbReference>
<dbReference type="PROSITE" id="PS50157">
    <property type="entry name" value="ZINC_FINGER_C2H2_2"/>
    <property type="match status" value="1"/>
</dbReference>
<dbReference type="PROSITE" id="PS00028">
    <property type="entry name" value="ZINC_FINGER_C2H2_1"/>
    <property type="match status" value="1"/>
</dbReference>
<dbReference type="GO" id="GO:0009788">
    <property type="term" value="P:negative regulation of abscisic acid-activated signaling pathway"/>
    <property type="evidence" value="ECO:0007669"/>
    <property type="project" value="InterPro"/>
</dbReference>
<dbReference type="InterPro" id="IPR013087">
    <property type="entry name" value="Znf_C2H2_type"/>
</dbReference>
<dbReference type="PANTHER" id="PTHR47287:SF15">
    <property type="entry name" value="ZINC FINGER PROTEIN 3-LIKE"/>
    <property type="match status" value="1"/>
</dbReference>
<evidence type="ECO:0000256" key="7">
    <source>
        <dbReference type="SAM" id="MobiDB-lite"/>
    </source>
</evidence>
<keyword evidence="2" id="KW-0479">Metal-binding</keyword>
<keyword evidence="10" id="KW-1185">Reference proteome</keyword>
<gene>
    <name evidence="9" type="ORF">Cgig2_002107</name>
</gene>
<reference evidence="9" key="1">
    <citation type="submission" date="2022-04" db="EMBL/GenBank/DDBJ databases">
        <title>Carnegiea gigantea Genome sequencing and assembly v2.</title>
        <authorList>
            <person name="Copetti D."/>
            <person name="Sanderson M.J."/>
            <person name="Burquez A."/>
            <person name="Wojciechowski M.F."/>
        </authorList>
    </citation>
    <scope>NUCLEOTIDE SEQUENCE</scope>
    <source>
        <strain evidence="9">SGP5-SGP5p</strain>
        <tissue evidence="9">Aerial part</tissue>
    </source>
</reference>
<name>A0A9Q1KXK6_9CARY</name>
<dbReference type="Proteomes" id="UP001153076">
    <property type="component" value="Unassembled WGS sequence"/>
</dbReference>
<dbReference type="EMBL" id="JAKOGI010000015">
    <property type="protein sequence ID" value="KAJ8450422.1"/>
    <property type="molecule type" value="Genomic_DNA"/>
</dbReference>
<dbReference type="PANTHER" id="PTHR47287">
    <property type="entry name" value="C2H2 AND C2HC ZINC FINGERS SUPERFAMILY PROTEIN"/>
    <property type="match status" value="1"/>
</dbReference>
<dbReference type="OrthoDB" id="1933825at2759"/>
<dbReference type="AlphaFoldDB" id="A0A9Q1KXK6"/>
<keyword evidence="4" id="KW-0862">Zinc</keyword>
<proteinExistence type="predicted"/>
<evidence type="ECO:0000313" key="10">
    <source>
        <dbReference type="Proteomes" id="UP001153076"/>
    </source>
</evidence>
<evidence type="ECO:0000256" key="4">
    <source>
        <dbReference type="ARBA" id="ARBA00022833"/>
    </source>
</evidence>
<organism evidence="9 10">
    <name type="scientific">Carnegiea gigantea</name>
    <dbReference type="NCBI Taxonomy" id="171969"/>
    <lineage>
        <taxon>Eukaryota</taxon>
        <taxon>Viridiplantae</taxon>
        <taxon>Streptophyta</taxon>
        <taxon>Embryophyta</taxon>
        <taxon>Tracheophyta</taxon>
        <taxon>Spermatophyta</taxon>
        <taxon>Magnoliopsida</taxon>
        <taxon>eudicotyledons</taxon>
        <taxon>Gunneridae</taxon>
        <taxon>Pentapetalae</taxon>
        <taxon>Caryophyllales</taxon>
        <taxon>Cactineae</taxon>
        <taxon>Cactaceae</taxon>
        <taxon>Cactoideae</taxon>
        <taxon>Echinocereeae</taxon>
        <taxon>Carnegiea</taxon>
    </lineage>
</organism>
<dbReference type="InterPro" id="IPR044246">
    <property type="entry name" value="ZFP3-like"/>
</dbReference>
<evidence type="ECO:0000256" key="2">
    <source>
        <dbReference type="ARBA" id="ARBA00022723"/>
    </source>
</evidence>
<protein>
    <recommendedName>
        <fullName evidence="8">C2H2-type domain-containing protein</fullName>
    </recommendedName>
</protein>
<feature type="region of interest" description="Disordered" evidence="7">
    <location>
        <begin position="227"/>
        <end position="248"/>
    </location>
</feature>
<comment type="subcellular location">
    <subcellularLocation>
        <location evidence="1">Nucleus</location>
    </subcellularLocation>
</comment>
<evidence type="ECO:0000313" key="9">
    <source>
        <dbReference type="EMBL" id="KAJ8450422.1"/>
    </source>
</evidence>
<keyword evidence="3 6" id="KW-0863">Zinc-finger</keyword>
<dbReference type="SUPFAM" id="SSF57667">
    <property type="entry name" value="beta-beta-alpha zinc fingers"/>
    <property type="match status" value="1"/>
</dbReference>